<sequence>PSPGPHQSPSGDHDGNQGTIKRCPGPESPARSSTNVPPRPPPPRLPANKLSSLGNETNREEHGPWEAQGDAGICSQLDESLQVSFDEEEDHDEEGDSKT</sequence>
<keyword evidence="3" id="KW-1185">Reference proteome</keyword>
<gene>
    <name evidence="2" type="ORF">M9458_023387</name>
</gene>
<dbReference type="AlphaFoldDB" id="A0ABD0Q5E3"/>
<feature type="compositionally biased region" description="Acidic residues" evidence="1">
    <location>
        <begin position="85"/>
        <end position="99"/>
    </location>
</feature>
<dbReference type="Proteomes" id="UP001529510">
    <property type="component" value="Unassembled WGS sequence"/>
</dbReference>
<proteinExistence type="predicted"/>
<reference evidence="2 3" key="1">
    <citation type="submission" date="2024-05" db="EMBL/GenBank/DDBJ databases">
        <title>Genome sequencing and assembly of Indian major carp, Cirrhinus mrigala (Hamilton, 1822).</title>
        <authorList>
            <person name="Mohindra V."/>
            <person name="Chowdhury L.M."/>
            <person name="Lal K."/>
            <person name="Jena J.K."/>
        </authorList>
    </citation>
    <scope>NUCLEOTIDE SEQUENCE [LARGE SCALE GENOMIC DNA]</scope>
    <source>
        <strain evidence="2">CM1030</strain>
        <tissue evidence="2">Blood</tissue>
    </source>
</reference>
<evidence type="ECO:0000313" key="2">
    <source>
        <dbReference type="EMBL" id="KAL0180981.1"/>
    </source>
</evidence>
<accession>A0ABD0Q5E3</accession>
<comment type="caution">
    <text evidence="2">The sequence shown here is derived from an EMBL/GenBank/DDBJ whole genome shotgun (WGS) entry which is preliminary data.</text>
</comment>
<protein>
    <submittedName>
        <fullName evidence="2">Uncharacterized protein</fullName>
    </submittedName>
</protein>
<dbReference type="EMBL" id="JAMKFB020000011">
    <property type="protein sequence ID" value="KAL0180981.1"/>
    <property type="molecule type" value="Genomic_DNA"/>
</dbReference>
<feature type="region of interest" description="Disordered" evidence="1">
    <location>
        <begin position="1"/>
        <end position="99"/>
    </location>
</feature>
<feature type="non-terminal residue" evidence="2">
    <location>
        <position position="1"/>
    </location>
</feature>
<name>A0ABD0Q5E3_CIRMR</name>
<evidence type="ECO:0000256" key="1">
    <source>
        <dbReference type="SAM" id="MobiDB-lite"/>
    </source>
</evidence>
<evidence type="ECO:0000313" key="3">
    <source>
        <dbReference type="Proteomes" id="UP001529510"/>
    </source>
</evidence>
<organism evidence="2 3">
    <name type="scientific">Cirrhinus mrigala</name>
    <name type="common">Mrigala</name>
    <dbReference type="NCBI Taxonomy" id="683832"/>
    <lineage>
        <taxon>Eukaryota</taxon>
        <taxon>Metazoa</taxon>
        <taxon>Chordata</taxon>
        <taxon>Craniata</taxon>
        <taxon>Vertebrata</taxon>
        <taxon>Euteleostomi</taxon>
        <taxon>Actinopterygii</taxon>
        <taxon>Neopterygii</taxon>
        <taxon>Teleostei</taxon>
        <taxon>Ostariophysi</taxon>
        <taxon>Cypriniformes</taxon>
        <taxon>Cyprinidae</taxon>
        <taxon>Labeoninae</taxon>
        <taxon>Labeonini</taxon>
        <taxon>Cirrhinus</taxon>
    </lineage>
</organism>